<feature type="compositionally biased region" description="Basic and acidic residues" evidence="1">
    <location>
        <begin position="23"/>
        <end position="36"/>
    </location>
</feature>
<dbReference type="AlphaFoldDB" id="A0A2Z7AVI7"/>
<feature type="region of interest" description="Disordered" evidence="1">
    <location>
        <begin position="119"/>
        <end position="170"/>
    </location>
</feature>
<dbReference type="Proteomes" id="UP000250235">
    <property type="component" value="Unassembled WGS sequence"/>
</dbReference>
<feature type="region of interest" description="Disordered" evidence="1">
    <location>
        <begin position="1"/>
        <end position="86"/>
    </location>
</feature>
<name>A0A2Z7AVI7_9LAMI</name>
<evidence type="ECO:0000313" key="3">
    <source>
        <dbReference type="Proteomes" id="UP000250235"/>
    </source>
</evidence>
<gene>
    <name evidence="2" type="ORF">F511_07242</name>
</gene>
<feature type="compositionally biased region" description="Basic and acidic residues" evidence="1">
    <location>
        <begin position="127"/>
        <end position="153"/>
    </location>
</feature>
<accession>A0A2Z7AVI7</accession>
<dbReference type="EMBL" id="KV011879">
    <property type="protein sequence ID" value="KZV25358.1"/>
    <property type="molecule type" value="Genomic_DNA"/>
</dbReference>
<organism evidence="2 3">
    <name type="scientific">Dorcoceras hygrometricum</name>
    <dbReference type="NCBI Taxonomy" id="472368"/>
    <lineage>
        <taxon>Eukaryota</taxon>
        <taxon>Viridiplantae</taxon>
        <taxon>Streptophyta</taxon>
        <taxon>Embryophyta</taxon>
        <taxon>Tracheophyta</taxon>
        <taxon>Spermatophyta</taxon>
        <taxon>Magnoliopsida</taxon>
        <taxon>eudicotyledons</taxon>
        <taxon>Gunneridae</taxon>
        <taxon>Pentapetalae</taxon>
        <taxon>asterids</taxon>
        <taxon>lamiids</taxon>
        <taxon>Lamiales</taxon>
        <taxon>Gesneriaceae</taxon>
        <taxon>Didymocarpoideae</taxon>
        <taxon>Trichosporeae</taxon>
        <taxon>Loxocarpinae</taxon>
        <taxon>Dorcoceras</taxon>
    </lineage>
</organism>
<evidence type="ECO:0000256" key="1">
    <source>
        <dbReference type="SAM" id="MobiDB-lite"/>
    </source>
</evidence>
<proteinExistence type="predicted"/>
<evidence type="ECO:0000313" key="2">
    <source>
        <dbReference type="EMBL" id="KZV25358.1"/>
    </source>
</evidence>
<protein>
    <submittedName>
        <fullName evidence="2">Uncharacterized protein</fullName>
    </submittedName>
</protein>
<sequence>MKKRRASTPPEKEARGEKRKKKEASTSRSRLEKIPEGGRASTPPTRATEGRPEPRPVITIADASSPPKEKGSRRGPPLDYSEDSLVVSPSGAVATRYICHMAPDRDINMLQGATDSEAVSHFTDQITSKEARREKRKNKDASTSRSRPEKILEGGRAPTPPTHTTEGCPEPPLIITIAEASSPPKEKGSRQSPPLDYSEDSLVVSPSGDVATRYICHMSPDRDINLLRGATDSEAVSHFAAKLTSILTGNTISAGDKAGGRGRVRLISKGIETAPAVRHVPPRTHGPNNPTLTHIIGALCASWEFLVRQAADVVPLDLVSHVGCKIVMPDLNGWIDMPVLVISSVRLDYFLNRFDVPSCSFIITDDVMIPFRSSDFSIVLALHHSGQPVDLDLKMESRFLARHFASKVTKADRAAIRERMMLLAGTSYVTPSFIFPYLDDLTTFLNHAWGDAAFRFLYREICHLESKMYVDGCVVGLMLNTETKNESEKTASNSRGEEELDEFRGRSDFIGHEKSSDEDRKLVMEFLGKDKFEEEGIFKLWNSKHDAFAVGTKKVYIRFLAGCLRHLSRFNLASHDLVRERCKQQGPTLSCGVYSCKWLHCLAYDTPEIWECEQKADVNAYRVRICMPLIK</sequence>
<feature type="region of interest" description="Disordered" evidence="1">
    <location>
        <begin position="181"/>
        <end position="200"/>
    </location>
</feature>
<keyword evidence="3" id="KW-1185">Reference proteome</keyword>
<reference evidence="2 3" key="1">
    <citation type="journal article" date="2015" name="Proc. Natl. Acad. Sci. U.S.A.">
        <title>The resurrection genome of Boea hygrometrica: A blueprint for survival of dehydration.</title>
        <authorList>
            <person name="Xiao L."/>
            <person name="Yang G."/>
            <person name="Zhang L."/>
            <person name="Yang X."/>
            <person name="Zhao S."/>
            <person name="Ji Z."/>
            <person name="Zhou Q."/>
            <person name="Hu M."/>
            <person name="Wang Y."/>
            <person name="Chen M."/>
            <person name="Xu Y."/>
            <person name="Jin H."/>
            <person name="Xiao X."/>
            <person name="Hu G."/>
            <person name="Bao F."/>
            <person name="Hu Y."/>
            <person name="Wan P."/>
            <person name="Li L."/>
            <person name="Deng X."/>
            <person name="Kuang T."/>
            <person name="Xiang C."/>
            <person name="Zhu J.K."/>
            <person name="Oliver M.J."/>
            <person name="He Y."/>
        </authorList>
    </citation>
    <scope>NUCLEOTIDE SEQUENCE [LARGE SCALE GENOMIC DNA]</scope>
    <source>
        <strain evidence="3">cv. XS01</strain>
    </source>
</reference>